<feature type="compositionally biased region" description="Low complexity" evidence="1">
    <location>
        <begin position="254"/>
        <end position="265"/>
    </location>
</feature>
<evidence type="ECO:0000313" key="2">
    <source>
        <dbReference type="EMBL" id="CAL1531639.1"/>
    </source>
</evidence>
<feature type="compositionally biased region" description="Polar residues" evidence="1">
    <location>
        <begin position="520"/>
        <end position="532"/>
    </location>
</feature>
<feature type="region of interest" description="Disordered" evidence="1">
    <location>
        <begin position="181"/>
        <end position="218"/>
    </location>
</feature>
<sequence>LGINDVPSATQSFKEASGQRYVPNIDVHVTSSETVSSLYNGKPPKNPGLCDNLYRDATTLDSDSYWCGQSDPASCHHSPLVDNLCFGDTPLTNANRDSGSGGVSTETLVDFFLCNGSQSLQLKELVAIGCTNDRVVSEMSTKSTDLVFSDHHGQHQSQEPAAEWTHNADAMICSSPPMPHQLISHQEHDDALQCSNSNVESEPWASRRSPQNARPATLAPTLRKAFFLGYVTRKLEGNTNERPGPSSGANDLDSSVSATMSTSSAPETLAAHRAFYANQSTRRPPLSDQHSQGSGSYKVYLNKIESPPPGSSRARRWGQTDVERKAKAAMSSYEQFRVKLSFLNLFKRRNVAKPKCSNKKSQLPARLPETLKEVEPRKKKSGFFLLRKRSRTSDNDGTRSFTSALHDDDTGPSQGTGTFTGVIRREDLLRHSVIAKDADSDGVGFTHYYKTVTKQDVKVNSKSTGAAPQSMKFQKRKSTSEDSNSGIRSLRISSVPTTQYNDTAPNPTARSLPEPVLSGVNGNQSADETSTPPKHAPRSVVLDEHRPGQSPAEKNAFSGLDFDCDLMTPELPISRGQRVMELQGEIKRDLVLENSVGGESMHQNNSSDDGPETNGSGLREHIKTVEGASMAILERGFHHVRNDMEDTTTGLGLNIRGHLAEEAEYNLGREAEHYWSASKLKFQWHSFSDLDKIHDDAAVDGRKRAERKLQSKSALELCQEPLKMLPKCKSV</sequence>
<feature type="compositionally biased region" description="Polar residues" evidence="1">
    <location>
        <begin position="601"/>
        <end position="616"/>
    </location>
</feature>
<keyword evidence="3" id="KW-1185">Reference proteome</keyword>
<feature type="region of interest" description="Disordered" evidence="1">
    <location>
        <begin position="460"/>
        <end position="559"/>
    </location>
</feature>
<feature type="compositionally biased region" description="Polar residues" evidence="1">
    <location>
        <begin position="237"/>
        <end position="253"/>
    </location>
</feature>
<name>A0AAV2HGN3_LYMST</name>
<gene>
    <name evidence="2" type="ORF">GSLYS_00005734001</name>
</gene>
<comment type="caution">
    <text evidence="2">The sequence shown here is derived from an EMBL/GenBank/DDBJ whole genome shotgun (WGS) entry which is preliminary data.</text>
</comment>
<feature type="non-terminal residue" evidence="2">
    <location>
        <position position="731"/>
    </location>
</feature>
<dbReference type="EMBL" id="CAXITT010000094">
    <property type="protein sequence ID" value="CAL1531639.1"/>
    <property type="molecule type" value="Genomic_DNA"/>
</dbReference>
<feature type="compositionally biased region" description="Polar residues" evidence="1">
    <location>
        <begin position="481"/>
        <end position="509"/>
    </location>
</feature>
<protein>
    <submittedName>
        <fullName evidence="2">Uncharacterized protein</fullName>
    </submittedName>
</protein>
<dbReference type="AlphaFoldDB" id="A0AAV2HGN3"/>
<feature type="region of interest" description="Disordered" evidence="1">
    <location>
        <begin position="236"/>
        <end position="265"/>
    </location>
</feature>
<feature type="region of interest" description="Disordered" evidence="1">
    <location>
        <begin position="392"/>
        <end position="421"/>
    </location>
</feature>
<evidence type="ECO:0000256" key="1">
    <source>
        <dbReference type="SAM" id="MobiDB-lite"/>
    </source>
</evidence>
<dbReference type="Proteomes" id="UP001497497">
    <property type="component" value="Unassembled WGS sequence"/>
</dbReference>
<organism evidence="2 3">
    <name type="scientific">Lymnaea stagnalis</name>
    <name type="common">Great pond snail</name>
    <name type="synonym">Helix stagnalis</name>
    <dbReference type="NCBI Taxonomy" id="6523"/>
    <lineage>
        <taxon>Eukaryota</taxon>
        <taxon>Metazoa</taxon>
        <taxon>Spiralia</taxon>
        <taxon>Lophotrochozoa</taxon>
        <taxon>Mollusca</taxon>
        <taxon>Gastropoda</taxon>
        <taxon>Heterobranchia</taxon>
        <taxon>Euthyneura</taxon>
        <taxon>Panpulmonata</taxon>
        <taxon>Hygrophila</taxon>
        <taxon>Lymnaeoidea</taxon>
        <taxon>Lymnaeidae</taxon>
        <taxon>Lymnaea</taxon>
    </lineage>
</organism>
<proteinExistence type="predicted"/>
<feature type="region of interest" description="Disordered" evidence="1">
    <location>
        <begin position="598"/>
        <end position="618"/>
    </location>
</feature>
<accession>A0AAV2HGN3</accession>
<reference evidence="2 3" key="1">
    <citation type="submission" date="2024-04" db="EMBL/GenBank/DDBJ databases">
        <authorList>
            <consortium name="Genoscope - CEA"/>
            <person name="William W."/>
        </authorList>
    </citation>
    <scope>NUCLEOTIDE SEQUENCE [LARGE SCALE GENOMIC DNA]</scope>
</reference>
<evidence type="ECO:0000313" key="3">
    <source>
        <dbReference type="Proteomes" id="UP001497497"/>
    </source>
</evidence>
<feature type="non-terminal residue" evidence="2">
    <location>
        <position position="1"/>
    </location>
</feature>